<reference evidence="1" key="1">
    <citation type="submission" date="2021-09" db="EMBL/GenBank/DDBJ databases">
        <authorList>
            <consortium name="AG Swart"/>
            <person name="Singh M."/>
            <person name="Singh A."/>
            <person name="Seah K."/>
            <person name="Emmerich C."/>
        </authorList>
    </citation>
    <scope>NUCLEOTIDE SEQUENCE</scope>
    <source>
        <strain evidence="1">ATCC30299</strain>
    </source>
</reference>
<name>A0AAU9KJF2_9CILI</name>
<protein>
    <recommendedName>
        <fullName evidence="3">DNA recombination and repair protein Rad51-like C-terminal domain-containing protein</fullName>
    </recommendedName>
</protein>
<evidence type="ECO:0000313" key="1">
    <source>
        <dbReference type="EMBL" id="CAG9333475.1"/>
    </source>
</evidence>
<keyword evidence="2" id="KW-1185">Reference proteome</keyword>
<organism evidence="1 2">
    <name type="scientific">Blepharisma stoltei</name>
    <dbReference type="NCBI Taxonomy" id="1481888"/>
    <lineage>
        <taxon>Eukaryota</taxon>
        <taxon>Sar</taxon>
        <taxon>Alveolata</taxon>
        <taxon>Ciliophora</taxon>
        <taxon>Postciliodesmatophora</taxon>
        <taxon>Heterotrichea</taxon>
        <taxon>Heterotrichida</taxon>
        <taxon>Blepharismidae</taxon>
        <taxon>Blepharisma</taxon>
    </lineage>
</organism>
<dbReference type="EMBL" id="CAJZBQ010000056">
    <property type="protein sequence ID" value="CAG9333475.1"/>
    <property type="molecule type" value="Genomic_DNA"/>
</dbReference>
<evidence type="ECO:0008006" key="3">
    <source>
        <dbReference type="Google" id="ProtNLM"/>
    </source>
</evidence>
<dbReference type="SUPFAM" id="SSF52540">
    <property type="entry name" value="P-loop containing nucleoside triphosphate hydrolases"/>
    <property type="match status" value="1"/>
</dbReference>
<evidence type="ECO:0000313" key="2">
    <source>
        <dbReference type="Proteomes" id="UP001162131"/>
    </source>
</evidence>
<proteinExistence type="predicted"/>
<dbReference type="Proteomes" id="UP001162131">
    <property type="component" value="Unassembled WGS sequence"/>
</dbReference>
<dbReference type="Gene3D" id="3.40.50.300">
    <property type="entry name" value="P-loop containing nucleotide triphosphate hydrolases"/>
    <property type="match status" value="1"/>
</dbReference>
<accession>A0AAU9KJF2</accession>
<gene>
    <name evidence="1" type="ORF">BSTOLATCC_MIC58287</name>
</gene>
<dbReference type="InterPro" id="IPR027417">
    <property type="entry name" value="P-loop_NTPase"/>
</dbReference>
<sequence length="245" mass="27578">MEDFIFKFSRKGVTNVMLNERSEYNEEEIDDIYAGIAAQVAPIPVSAADLLIDKKSRFQFGIFELDQALELCEGLIEIQGRAKQGKTMLCRRAVSNALLKQNKVLYVNISKCNCDAFAESLNYHENLVTLPCFDIKSLICICFGLSRANPYGLVVIDGISPLLFSIEDWGQANELCKELEGLLKRLSIYTGIIVTSSVNDEGNLIAAGYWNNSIPESLYIEEVDTNEYECKHIHEKLITIKFKIS</sequence>
<comment type="caution">
    <text evidence="1">The sequence shown here is derived from an EMBL/GenBank/DDBJ whole genome shotgun (WGS) entry which is preliminary data.</text>
</comment>
<dbReference type="AlphaFoldDB" id="A0AAU9KJF2"/>